<accession>A0A7I8WFC7</accession>
<dbReference type="EMBL" id="CAJFCJ010000098">
    <property type="protein sequence ID" value="CAD5126884.1"/>
    <property type="molecule type" value="Genomic_DNA"/>
</dbReference>
<sequence length="79" mass="8878">MTIVLTRIDAIGKTLQLQPQDLNEDSFDATGDLDTNKNYHQSFEIIRGGRKKGKDIQIGVKLYLSQIIAILGETIPMKF</sequence>
<evidence type="ECO:0000313" key="1">
    <source>
        <dbReference type="EMBL" id="CAD5126884.1"/>
    </source>
</evidence>
<protein>
    <submittedName>
        <fullName evidence="1">Uncharacterized protein</fullName>
    </submittedName>
</protein>
<keyword evidence="2" id="KW-1185">Reference proteome</keyword>
<comment type="caution">
    <text evidence="1">The sequence shown here is derived from an EMBL/GenBank/DDBJ whole genome shotgun (WGS) entry which is preliminary data.</text>
</comment>
<name>A0A7I8WFC7_9ANNE</name>
<organism evidence="1 2">
    <name type="scientific">Dimorphilus gyrociliatus</name>
    <dbReference type="NCBI Taxonomy" id="2664684"/>
    <lineage>
        <taxon>Eukaryota</taxon>
        <taxon>Metazoa</taxon>
        <taxon>Spiralia</taxon>
        <taxon>Lophotrochozoa</taxon>
        <taxon>Annelida</taxon>
        <taxon>Polychaeta</taxon>
        <taxon>Polychaeta incertae sedis</taxon>
        <taxon>Dinophilidae</taxon>
        <taxon>Dimorphilus</taxon>
    </lineage>
</organism>
<evidence type="ECO:0000313" key="2">
    <source>
        <dbReference type="Proteomes" id="UP000549394"/>
    </source>
</evidence>
<proteinExistence type="predicted"/>
<dbReference type="AlphaFoldDB" id="A0A7I8WFC7"/>
<gene>
    <name evidence="1" type="ORF">DGYR_LOCUS14101</name>
</gene>
<dbReference type="Proteomes" id="UP000549394">
    <property type="component" value="Unassembled WGS sequence"/>
</dbReference>
<reference evidence="1 2" key="1">
    <citation type="submission" date="2020-08" db="EMBL/GenBank/DDBJ databases">
        <authorList>
            <person name="Hejnol A."/>
        </authorList>
    </citation>
    <scope>NUCLEOTIDE SEQUENCE [LARGE SCALE GENOMIC DNA]</scope>
</reference>